<dbReference type="GO" id="GO:0030001">
    <property type="term" value="P:metal ion transport"/>
    <property type="evidence" value="ECO:0007669"/>
    <property type="project" value="TreeGrafter"/>
</dbReference>
<dbReference type="GO" id="GO:0005886">
    <property type="term" value="C:plasma membrane"/>
    <property type="evidence" value="ECO:0007669"/>
    <property type="project" value="TreeGrafter"/>
</dbReference>
<dbReference type="HOGENOM" id="CLU_706465_0_0_1"/>
<dbReference type="PANTHER" id="PTHR13800:SF41">
    <property type="entry name" value="PROTEIN CED-11"/>
    <property type="match status" value="1"/>
</dbReference>
<sequence length="391" mass="46021">MISGGVTIQAILYPNYPLGIDLVKRVLTRPLFAMFLTQIADLDESVILPIQKCPYSSLFGYLITIQYLLICKLVLVTLLFAMFALSITKVDNEASEIWKFQRYALIIDFEERLNLPPPFIIISYICIFLKKIYNKMKGCKRNCCTFCCCSKKAKPDEEMSHRVKKNRRSEDYNYWKKCSIEYLRTQEFEEKKERLAALHNEIIVNLQEDMRLQKKNLKRMSDRIVELERTQGTSRMYLEHIYHKLEQQDVHGMANRKGQIIHVAARQSPYPGTSIARFPVFDKYVPWETLYDVYDPKIYTLPIEKFPDEEKNYVDVDIIELKKLKEERAAMMEEELIGLPVLPPIPHMKWNAILTVLHQHKGSTQVIDRRSWISRDDQPCRYRLDPNGLPL</sequence>
<dbReference type="EMBL" id="JH816163">
    <property type="protein sequence ID" value="EKC30583.1"/>
    <property type="molecule type" value="Genomic_DNA"/>
</dbReference>
<dbReference type="PANTHER" id="PTHR13800">
    <property type="entry name" value="TRANSIENT RECEPTOR POTENTIAL CATION CHANNEL, SUBFAMILY M, MEMBER 6"/>
    <property type="match status" value="1"/>
</dbReference>
<organism evidence="1">
    <name type="scientific">Magallana gigas</name>
    <name type="common">Pacific oyster</name>
    <name type="synonym">Crassostrea gigas</name>
    <dbReference type="NCBI Taxonomy" id="29159"/>
    <lineage>
        <taxon>Eukaryota</taxon>
        <taxon>Metazoa</taxon>
        <taxon>Spiralia</taxon>
        <taxon>Lophotrochozoa</taxon>
        <taxon>Mollusca</taxon>
        <taxon>Bivalvia</taxon>
        <taxon>Autobranchia</taxon>
        <taxon>Pteriomorphia</taxon>
        <taxon>Ostreida</taxon>
        <taxon>Ostreoidea</taxon>
        <taxon>Ostreidae</taxon>
        <taxon>Magallana</taxon>
    </lineage>
</organism>
<proteinExistence type="predicted"/>
<dbReference type="GO" id="GO:0005261">
    <property type="term" value="F:monoatomic cation channel activity"/>
    <property type="evidence" value="ECO:0007669"/>
    <property type="project" value="TreeGrafter"/>
</dbReference>
<dbReference type="SUPFAM" id="SSF55811">
    <property type="entry name" value="Nudix"/>
    <property type="match status" value="1"/>
</dbReference>
<reference evidence="1" key="1">
    <citation type="journal article" date="2012" name="Nature">
        <title>The oyster genome reveals stress adaptation and complexity of shell formation.</title>
        <authorList>
            <person name="Zhang G."/>
            <person name="Fang X."/>
            <person name="Guo X."/>
            <person name="Li L."/>
            <person name="Luo R."/>
            <person name="Xu F."/>
            <person name="Yang P."/>
            <person name="Zhang L."/>
            <person name="Wang X."/>
            <person name="Qi H."/>
            <person name="Xiong Z."/>
            <person name="Que H."/>
            <person name="Xie Y."/>
            <person name="Holland P.W."/>
            <person name="Paps J."/>
            <person name="Zhu Y."/>
            <person name="Wu F."/>
            <person name="Chen Y."/>
            <person name="Wang J."/>
            <person name="Peng C."/>
            <person name="Meng J."/>
            <person name="Yang L."/>
            <person name="Liu J."/>
            <person name="Wen B."/>
            <person name="Zhang N."/>
            <person name="Huang Z."/>
            <person name="Zhu Q."/>
            <person name="Feng Y."/>
            <person name="Mount A."/>
            <person name="Hedgecock D."/>
            <person name="Xu Z."/>
            <person name="Liu Y."/>
            <person name="Domazet-Loso T."/>
            <person name="Du Y."/>
            <person name="Sun X."/>
            <person name="Zhang S."/>
            <person name="Liu B."/>
            <person name="Cheng P."/>
            <person name="Jiang X."/>
            <person name="Li J."/>
            <person name="Fan D."/>
            <person name="Wang W."/>
            <person name="Fu W."/>
            <person name="Wang T."/>
            <person name="Wang B."/>
            <person name="Zhang J."/>
            <person name="Peng Z."/>
            <person name="Li Y."/>
            <person name="Li N."/>
            <person name="Wang J."/>
            <person name="Chen M."/>
            <person name="He Y."/>
            <person name="Tan F."/>
            <person name="Song X."/>
            <person name="Zheng Q."/>
            <person name="Huang R."/>
            <person name="Yang H."/>
            <person name="Du X."/>
            <person name="Chen L."/>
            <person name="Yang M."/>
            <person name="Gaffney P.M."/>
            <person name="Wang S."/>
            <person name="Luo L."/>
            <person name="She Z."/>
            <person name="Ming Y."/>
            <person name="Huang W."/>
            <person name="Zhang S."/>
            <person name="Huang B."/>
            <person name="Zhang Y."/>
            <person name="Qu T."/>
            <person name="Ni P."/>
            <person name="Miao G."/>
            <person name="Wang J."/>
            <person name="Wang Q."/>
            <person name="Steinberg C.E."/>
            <person name="Wang H."/>
            <person name="Li N."/>
            <person name="Qian L."/>
            <person name="Zhang G."/>
            <person name="Li Y."/>
            <person name="Yang H."/>
            <person name="Liu X."/>
            <person name="Wang J."/>
            <person name="Yin Y."/>
            <person name="Wang J."/>
        </authorList>
    </citation>
    <scope>NUCLEOTIDE SEQUENCE [LARGE SCALE GENOMIC DNA]</scope>
    <source>
        <strain evidence="1">05x7-T-G4-1.051#20</strain>
    </source>
</reference>
<gene>
    <name evidence="1" type="ORF">CGI_10017261</name>
</gene>
<accession>K1Q9I5</accession>
<dbReference type="InterPro" id="IPR015797">
    <property type="entry name" value="NUDIX_hydrolase-like_dom_sf"/>
</dbReference>
<dbReference type="InterPro" id="IPR050927">
    <property type="entry name" value="TRPM"/>
</dbReference>
<dbReference type="AlphaFoldDB" id="K1Q9I5"/>
<protein>
    <submittedName>
        <fullName evidence="1">Protein ced-11</fullName>
    </submittedName>
</protein>
<dbReference type="InParanoid" id="K1Q9I5"/>
<name>K1Q9I5_MAGGI</name>
<evidence type="ECO:0000313" key="1">
    <source>
        <dbReference type="EMBL" id="EKC30583.1"/>
    </source>
</evidence>